<evidence type="ECO:0000313" key="2">
    <source>
        <dbReference type="EMBL" id="CAD1840669.1"/>
    </source>
</evidence>
<reference evidence="2" key="1">
    <citation type="submission" date="2020-07" db="EMBL/GenBank/DDBJ databases">
        <authorList>
            <person name="Lin J."/>
        </authorList>
    </citation>
    <scope>NUCLEOTIDE SEQUENCE</scope>
</reference>
<feature type="compositionally biased region" description="Polar residues" evidence="1">
    <location>
        <begin position="1"/>
        <end position="13"/>
    </location>
</feature>
<feature type="compositionally biased region" description="Low complexity" evidence="1">
    <location>
        <begin position="196"/>
        <end position="205"/>
    </location>
</feature>
<feature type="compositionally biased region" description="Polar residues" evidence="1">
    <location>
        <begin position="52"/>
        <end position="61"/>
    </location>
</feature>
<proteinExistence type="predicted"/>
<feature type="compositionally biased region" description="Basic residues" evidence="1">
    <location>
        <begin position="162"/>
        <end position="173"/>
    </location>
</feature>
<organism evidence="2">
    <name type="scientific">Ananas comosus var. bracteatus</name>
    <name type="common">red pineapple</name>
    <dbReference type="NCBI Taxonomy" id="296719"/>
    <lineage>
        <taxon>Eukaryota</taxon>
        <taxon>Viridiplantae</taxon>
        <taxon>Streptophyta</taxon>
        <taxon>Embryophyta</taxon>
        <taxon>Tracheophyta</taxon>
        <taxon>Spermatophyta</taxon>
        <taxon>Magnoliopsida</taxon>
        <taxon>Liliopsida</taxon>
        <taxon>Poales</taxon>
        <taxon>Bromeliaceae</taxon>
        <taxon>Bromelioideae</taxon>
        <taxon>Ananas</taxon>
    </lineage>
</organism>
<feature type="region of interest" description="Disordered" evidence="1">
    <location>
        <begin position="1"/>
        <end position="90"/>
    </location>
</feature>
<dbReference type="AlphaFoldDB" id="A0A6V7QBU4"/>
<evidence type="ECO:0000256" key="1">
    <source>
        <dbReference type="SAM" id="MobiDB-lite"/>
    </source>
</evidence>
<feature type="region of interest" description="Disordered" evidence="1">
    <location>
        <begin position="114"/>
        <end position="223"/>
    </location>
</feature>
<name>A0A6V7QBU4_ANACO</name>
<accession>A0A6V7QBU4</accession>
<dbReference type="EMBL" id="LR862135">
    <property type="protein sequence ID" value="CAD1840669.1"/>
    <property type="molecule type" value="Genomic_DNA"/>
</dbReference>
<sequence>MLSQDTYGNQSLPPGTGPRECTQLTGTGLLYQGPPCAHLGRRQASPAAGKASQGSTCTLGDTTLWPRPTSGGVPAGLCRPRAPPAPPGLPAANPDPAWAELSLARGPRAPTTLDPPHRPPWASGDPTLTAAAVPAGCRPPPCSLRPPSASSGRGRAIVQPTRCRRPRSAHRHPLASGDRSPSPWSFPCRRRRLLEPRPLVRARALPPRHRLPPAAGQHVPRPQ</sequence>
<gene>
    <name evidence="2" type="ORF">CB5_LOCUS23880</name>
</gene>
<protein>
    <submittedName>
        <fullName evidence="2">Uncharacterized protein</fullName>
    </submittedName>
</protein>